<name>A0A4R8S6P2_9MYCO</name>
<sequence length="120" mass="13384">MPRVSDESWGTYGRVHHPGAWAAIVAADRSRQADSIEPYIADPREIFILSDAEVRALTARAVRDADALFALRHKERQPVTVSRAVLRCLRLPNDLPMLEDRSVHKYTVHPDDTIEAAGAS</sequence>
<dbReference type="EMBL" id="PECH01000001">
    <property type="protein sequence ID" value="TDZ87347.1"/>
    <property type="molecule type" value="Genomic_DNA"/>
</dbReference>
<reference evidence="1 2" key="1">
    <citation type="journal article" date="2019" name="Sci. Rep.">
        <title>Extended insight into the Mycobacterium chelonae-abscessus complex through whole genome sequencing of Mycobacterium salmoniphilum outbreak and Mycobacterium salmoniphilum-like strains.</title>
        <authorList>
            <person name="Behra P.R.K."/>
            <person name="Das S."/>
            <person name="Pettersson B.M.F."/>
            <person name="Shirreff L."/>
            <person name="DuCote T."/>
            <person name="Jacobsson K.G."/>
            <person name="Ennis D.G."/>
            <person name="Kirsebom L.A."/>
        </authorList>
    </citation>
    <scope>NUCLEOTIDE SEQUENCE [LARGE SCALE GENOMIC DNA]</scope>
    <source>
        <strain evidence="1 2">DE 4585</strain>
    </source>
</reference>
<evidence type="ECO:0000313" key="2">
    <source>
        <dbReference type="Proteomes" id="UP000295117"/>
    </source>
</evidence>
<protein>
    <submittedName>
        <fullName evidence="1">Uncharacterized protein</fullName>
    </submittedName>
</protein>
<organism evidence="1 2">
    <name type="scientific">Mycobacteroides salmoniphilum</name>
    <dbReference type="NCBI Taxonomy" id="404941"/>
    <lineage>
        <taxon>Bacteria</taxon>
        <taxon>Bacillati</taxon>
        <taxon>Actinomycetota</taxon>
        <taxon>Actinomycetes</taxon>
        <taxon>Mycobacteriales</taxon>
        <taxon>Mycobacteriaceae</taxon>
        <taxon>Mycobacteroides</taxon>
    </lineage>
</organism>
<comment type="caution">
    <text evidence="1">The sequence shown here is derived from an EMBL/GenBank/DDBJ whole genome shotgun (WGS) entry which is preliminary data.</text>
</comment>
<gene>
    <name evidence="1" type="ORF">DE4585_00339</name>
</gene>
<accession>A0A4R8S6P2</accession>
<dbReference type="AlphaFoldDB" id="A0A4R8S6P2"/>
<dbReference type="Proteomes" id="UP000295117">
    <property type="component" value="Unassembled WGS sequence"/>
</dbReference>
<proteinExistence type="predicted"/>
<evidence type="ECO:0000313" key="1">
    <source>
        <dbReference type="EMBL" id="TDZ87347.1"/>
    </source>
</evidence>
<dbReference type="RefSeq" id="WP_237161128.1">
    <property type="nucleotide sequence ID" value="NZ_PECH01000001.1"/>
</dbReference>